<comment type="similarity">
    <text evidence="3">Belongs to the SmpB family.</text>
</comment>
<name>A0A6P1GAV6_9RICK</name>
<keyword evidence="2 3" id="KW-0694">RNA-binding</keyword>
<sequence length="147" mass="17058">MKVIATNKKARFDYSLVDEFEAGIVLLGTEVKALKYHSASLNEAFVAFRRFELWLNNMHVPPYKPASRFNHVPTRSRKLLVHKRQLNKISGAVRTKGLTLVPLSIYVNENGLIKVRFALAKGKKKYDKRQDIKDRDWARKQARQDFS</sequence>
<dbReference type="AlphaFoldDB" id="A0A6P1GAV6"/>
<dbReference type="InterPro" id="IPR023620">
    <property type="entry name" value="SmpB"/>
</dbReference>
<dbReference type="PROSITE" id="PS01317">
    <property type="entry name" value="SSRP"/>
    <property type="match status" value="1"/>
</dbReference>
<dbReference type="PANTHER" id="PTHR30308:SF2">
    <property type="entry name" value="SSRA-BINDING PROTEIN"/>
    <property type="match status" value="1"/>
</dbReference>
<dbReference type="GO" id="GO:0003723">
    <property type="term" value="F:RNA binding"/>
    <property type="evidence" value="ECO:0007669"/>
    <property type="project" value="UniProtKB-UniRule"/>
</dbReference>
<accession>A0A6P1GAV6</accession>
<dbReference type="NCBIfam" id="NF003843">
    <property type="entry name" value="PRK05422.1"/>
    <property type="match status" value="1"/>
</dbReference>
<evidence type="ECO:0000313" key="4">
    <source>
        <dbReference type="EMBL" id="QHD65430.1"/>
    </source>
</evidence>
<dbReference type="GO" id="GO:0070930">
    <property type="term" value="P:trans-translation-dependent protein tagging"/>
    <property type="evidence" value="ECO:0007669"/>
    <property type="project" value="TreeGrafter"/>
</dbReference>
<dbReference type="InterPro" id="IPR020081">
    <property type="entry name" value="SsrA-bd_prot_CS"/>
</dbReference>
<evidence type="ECO:0000256" key="1">
    <source>
        <dbReference type="ARBA" id="ARBA00022490"/>
    </source>
</evidence>
<dbReference type="HAMAP" id="MF_00023">
    <property type="entry name" value="SmpB"/>
    <property type="match status" value="1"/>
</dbReference>
<dbReference type="NCBIfam" id="TIGR00086">
    <property type="entry name" value="smpB"/>
    <property type="match status" value="1"/>
</dbReference>
<dbReference type="GO" id="GO:0070929">
    <property type="term" value="P:trans-translation"/>
    <property type="evidence" value="ECO:0007669"/>
    <property type="project" value="UniProtKB-UniRule"/>
</dbReference>
<dbReference type="Pfam" id="PF01668">
    <property type="entry name" value="SmpB"/>
    <property type="match status" value="1"/>
</dbReference>
<gene>
    <name evidence="3 4" type="primary">smpB</name>
    <name evidence="4" type="ORF">GP480_03285</name>
</gene>
<dbReference type="Gene3D" id="2.40.280.10">
    <property type="match status" value="1"/>
</dbReference>
<dbReference type="RefSeq" id="WP_160095817.1">
    <property type="nucleotide sequence ID" value="NZ_CP047224.1"/>
</dbReference>
<dbReference type="SUPFAM" id="SSF74982">
    <property type="entry name" value="Small protein B (SmpB)"/>
    <property type="match status" value="1"/>
</dbReference>
<dbReference type="EMBL" id="CP047224">
    <property type="protein sequence ID" value="QHD65430.1"/>
    <property type="molecule type" value="Genomic_DNA"/>
</dbReference>
<comment type="subcellular location">
    <subcellularLocation>
        <location evidence="3">Cytoplasm</location>
    </subcellularLocation>
    <text evidence="3">The tmRNA-SmpB complex associates with stalled 70S ribosomes.</text>
</comment>
<dbReference type="Proteomes" id="UP000464912">
    <property type="component" value="Chromosome"/>
</dbReference>
<reference evidence="4 5" key="1">
    <citation type="journal article" date="2020" name="MBio">
        <title>Erratum for Teymournejad et al., 'Isolation and Molecular Analysis of a Novel Neorickettsia Species That Causes Potomac Horse Fever'.</title>
        <authorList>
            <person name="Teymournejad O."/>
            <person name="Lin M."/>
            <person name="Bekebrede H."/>
            <person name="Kamr A."/>
            <person name="Toribio R.E."/>
            <person name="Arroyo L.G."/>
            <person name="Baird J.D."/>
            <person name="Rikihisa Y."/>
        </authorList>
    </citation>
    <scope>NUCLEOTIDE SEQUENCE [LARGE SCALE GENOMIC DNA]</scope>
    <source>
        <strain evidence="4 5">Fin17</strain>
    </source>
</reference>
<evidence type="ECO:0000256" key="2">
    <source>
        <dbReference type="ARBA" id="ARBA00022884"/>
    </source>
</evidence>
<evidence type="ECO:0000256" key="3">
    <source>
        <dbReference type="HAMAP-Rule" id="MF_00023"/>
    </source>
</evidence>
<reference evidence="4 5" key="2">
    <citation type="journal article" date="2020" name="MBio">
        <title>Isolation and Molecular Analysis of a Novel Neorickettsia Species That Causes Potomac Horse Fever.</title>
        <authorList>
            <person name="Teymournejad O."/>
            <person name="Lin M."/>
            <person name="Bekebrede H."/>
            <person name="Kamr A."/>
            <person name="Toribio R.E."/>
            <person name="Arroyo L.G."/>
            <person name="Baird J.D."/>
            <person name="Rikihisa Y."/>
        </authorList>
    </citation>
    <scope>NUCLEOTIDE SEQUENCE [LARGE SCALE GENOMIC DNA]</scope>
    <source>
        <strain evidence="4 5">Fin17</strain>
    </source>
</reference>
<dbReference type="InterPro" id="IPR000037">
    <property type="entry name" value="SsrA-bd_prot"/>
</dbReference>
<dbReference type="KEGG" id="nef:GP480_03285"/>
<keyword evidence="1 3" id="KW-0963">Cytoplasm</keyword>
<dbReference type="CDD" id="cd09294">
    <property type="entry name" value="SmpB"/>
    <property type="match status" value="1"/>
</dbReference>
<comment type="function">
    <text evidence="3">Required for rescue of stalled ribosomes mediated by trans-translation. Binds to transfer-messenger RNA (tmRNA), required for stable association of tmRNA with ribosomes. tmRNA and SmpB together mimic tRNA shape, replacing the anticodon stem-loop with SmpB. tmRNA is encoded by the ssrA gene; the 2 termini fold to resemble tRNA(Ala) and it encodes a 'tag peptide', a short internal open reading frame. During trans-translation Ala-aminoacylated tmRNA acts like a tRNA, entering the A-site of stalled ribosomes, displacing the stalled mRNA. The ribosome then switches to translate the ORF on the tmRNA; the nascent peptide is terminated with the 'tag peptide' encoded by the tmRNA and targeted for degradation. The ribosome is freed to recommence translation, which seems to be the essential function of trans-translation.</text>
</comment>
<dbReference type="PANTHER" id="PTHR30308">
    <property type="entry name" value="TMRNA-BINDING COMPONENT OF TRANS-TRANSLATION TAGGING COMPLEX"/>
    <property type="match status" value="1"/>
</dbReference>
<proteinExistence type="inferred from homology"/>
<evidence type="ECO:0000313" key="5">
    <source>
        <dbReference type="Proteomes" id="UP000464912"/>
    </source>
</evidence>
<dbReference type="GO" id="GO:0005829">
    <property type="term" value="C:cytosol"/>
    <property type="evidence" value="ECO:0007669"/>
    <property type="project" value="TreeGrafter"/>
</dbReference>
<organism evidence="4 5">
    <name type="scientific">Neorickettsia findlayensis</name>
    <dbReference type="NCBI Taxonomy" id="2686014"/>
    <lineage>
        <taxon>Bacteria</taxon>
        <taxon>Pseudomonadati</taxon>
        <taxon>Pseudomonadota</taxon>
        <taxon>Alphaproteobacteria</taxon>
        <taxon>Rickettsiales</taxon>
        <taxon>Anaplasmataceae</taxon>
        <taxon>Neorickettsia</taxon>
    </lineage>
</organism>
<keyword evidence="5" id="KW-1185">Reference proteome</keyword>
<protein>
    <recommendedName>
        <fullName evidence="3">SsrA-binding protein</fullName>
    </recommendedName>
    <alternativeName>
        <fullName evidence="3">Small protein B</fullName>
    </alternativeName>
</protein>